<proteinExistence type="predicted"/>
<keyword evidence="2" id="KW-0805">Transcription regulation</keyword>
<evidence type="ECO:0000256" key="4">
    <source>
        <dbReference type="ARBA" id="ARBA00023159"/>
    </source>
</evidence>
<reference evidence="7" key="1">
    <citation type="journal article" date="2014" name="Int. J. Syst. Evol. Microbiol.">
        <title>Complete genome sequence of Corynebacterium casei LMG S-19264T (=DSM 44701T), isolated from a smear-ripened cheese.</title>
        <authorList>
            <consortium name="US DOE Joint Genome Institute (JGI-PGF)"/>
            <person name="Walter F."/>
            <person name="Albersmeier A."/>
            <person name="Kalinowski J."/>
            <person name="Ruckert C."/>
        </authorList>
    </citation>
    <scope>NUCLEOTIDE SEQUENCE</scope>
    <source>
        <strain evidence="7">JCM 30078</strain>
    </source>
</reference>
<evidence type="ECO:0000259" key="6">
    <source>
        <dbReference type="PROSITE" id="PS50932"/>
    </source>
</evidence>
<dbReference type="PROSITE" id="PS00356">
    <property type="entry name" value="HTH_LACI_1"/>
    <property type="match status" value="1"/>
</dbReference>
<dbReference type="SUPFAM" id="SSF53822">
    <property type="entry name" value="Periplasmic binding protein-like I"/>
    <property type="match status" value="1"/>
</dbReference>
<gene>
    <name evidence="7" type="primary">fruR</name>
    <name evidence="7" type="ORF">GCM10009304_23460</name>
</gene>
<dbReference type="EMBL" id="BMPO01000005">
    <property type="protein sequence ID" value="GGJ96880.1"/>
    <property type="molecule type" value="Genomic_DNA"/>
</dbReference>
<name>A0A917PXE9_9PSED</name>
<dbReference type="InterPro" id="IPR010982">
    <property type="entry name" value="Lambda_DNA-bd_dom_sf"/>
</dbReference>
<dbReference type="NCBIfam" id="NF008452">
    <property type="entry name" value="PRK11303.1"/>
    <property type="match status" value="1"/>
</dbReference>
<dbReference type="Pfam" id="PF00356">
    <property type="entry name" value="LacI"/>
    <property type="match status" value="1"/>
</dbReference>
<feature type="domain" description="HTH lacI-type" evidence="6">
    <location>
        <begin position="1"/>
        <end position="58"/>
    </location>
</feature>
<dbReference type="FunFam" id="1.10.260.40:FF:000008">
    <property type="entry name" value="Fructose repressor (Catabolite repressor/activator)"/>
    <property type="match status" value="1"/>
</dbReference>
<accession>A0A917PXE9</accession>
<evidence type="ECO:0000256" key="2">
    <source>
        <dbReference type="ARBA" id="ARBA00023015"/>
    </source>
</evidence>
<dbReference type="CDD" id="cd01392">
    <property type="entry name" value="HTH_LacI"/>
    <property type="match status" value="1"/>
</dbReference>
<organism evidence="7 8">
    <name type="scientific">Pseudomonas matsuisoli</name>
    <dbReference type="NCBI Taxonomy" id="1515666"/>
    <lineage>
        <taxon>Bacteria</taxon>
        <taxon>Pseudomonadati</taxon>
        <taxon>Pseudomonadota</taxon>
        <taxon>Gammaproteobacteria</taxon>
        <taxon>Pseudomonadales</taxon>
        <taxon>Pseudomonadaceae</taxon>
        <taxon>Pseudomonas</taxon>
    </lineage>
</organism>
<dbReference type="PANTHER" id="PTHR30146:SF45">
    <property type="entry name" value="CATABOLITE REPRESSOR_ACTIVATOR"/>
    <property type="match status" value="1"/>
</dbReference>
<dbReference type="SMART" id="SM00354">
    <property type="entry name" value="HTH_LACI"/>
    <property type="match status" value="1"/>
</dbReference>
<dbReference type="RefSeq" id="WP_188983426.1">
    <property type="nucleotide sequence ID" value="NZ_BMPO01000005.1"/>
</dbReference>
<dbReference type="NCBIfam" id="TIGR02417">
    <property type="entry name" value="fruct_sucro_rep"/>
    <property type="match status" value="1"/>
</dbReference>
<dbReference type="GO" id="GO:0003700">
    <property type="term" value="F:DNA-binding transcription factor activity"/>
    <property type="evidence" value="ECO:0007669"/>
    <property type="project" value="TreeGrafter"/>
</dbReference>
<dbReference type="PROSITE" id="PS50932">
    <property type="entry name" value="HTH_LACI_2"/>
    <property type="match status" value="1"/>
</dbReference>
<keyword evidence="5" id="KW-0804">Transcription</keyword>
<dbReference type="Proteomes" id="UP000635983">
    <property type="component" value="Unassembled WGS sequence"/>
</dbReference>
<reference evidence="7" key="2">
    <citation type="submission" date="2020-09" db="EMBL/GenBank/DDBJ databases">
        <authorList>
            <person name="Sun Q."/>
            <person name="Ohkuma M."/>
        </authorList>
    </citation>
    <scope>NUCLEOTIDE SEQUENCE</scope>
    <source>
        <strain evidence="7">JCM 30078</strain>
    </source>
</reference>
<keyword evidence="8" id="KW-1185">Reference proteome</keyword>
<dbReference type="Gene3D" id="1.10.260.40">
    <property type="entry name" value="lambda repressor-like DNA-binding domains"/>
    <property type="match status" value="1"/>
</dbReference>
<evidence type="ECO:0000313" key="7">
    <source>
        <dbReference type="EMBL" id="GGJ96880.1"/>
    </source>
</evidence>
<dbReference type="AlphaFoldDB" id="A0A917PXE9"/>
<keyword evidence="4" id="KW-0010">Activator</keyword>
<dbReference type="InterPro" id="IPR001761">
    <property type="entry name" value="Peripla_BP/Lac1_sug-bd_dom"/>
</dbReference>
<evidence type="ECO:0000256" key="1">
    <source>
        <dbReference type="ARBA" id="ARBA00022491"/>
    </source>
</evidence>
<dbReference type="PANTHER" id="PTHR30146">
    <property type="entry name" value="LACI-RELATED TRANSCRIPTIONAL REPRESSOR"/>
    <property type="match status" value="1"/>
</dbReference>
<evidence type="ECO:0000256" key="5">
    <source>
        <dbReference type="ARBA" id="ARBA00023163"/>
    </source>
</evidence>
<dbReference type="InterPro" id="IPR012781">
    <property type="entry name" value="Fruct_sucro_rep"/>
</dbReference>
<sequence length="326" mass="35743">MKLTDIARLAGVSVTTASYVINGKAQEKRISPLTVERVMSVVKTHGYRPDQHAAGLRRGSTRTLGLIIPDLENPSYAKIAKCLERLARGRGYQLLIASSDDDPETELQVLALFRARRCDGLIVATCLPQGDTSYLKVIEDGIPVVAVDRAMDAKRVCSIVSDDHEAAAQLTQTLLSPSPRHIALIGARPELPISQARTAGFKEALEAFAGEVTIREAAQFSRECGAQQMRAFDSAWPDAIITTAYVLLEGVLDVLREHDRLDGGHVHLATFGDTQLLDFLPLRVNAIYQQHERIAERALETIVAAIEEGTHTVGIEAIPRRLKLRQ</sequence>
<dbReference type="GO" id="GO:0009750">
    <property type="term" value="P:response to fructose"/>
    <property type="evidence" value="ECO:0007669"/>
    <property type="project" value="InterPro"/>
</dbReference>
<keyword evidence="3" id="KW-0238">DNA-binding</keyword>
<dbReference type="GO" id="GO:0000976">
    <property type="term" value="F:transcription cis-regulatory region binding"/>
    <property type="evidence" value="ECO:0007669"/>
    <property type="project" value="TreeGrafter"/>
</dbReference>
<protein>
    <submittedName>
        <fullName evidence="7">FruR family transcriptional regulator</fullName>
    </submittedName>
</protein>
<dbReference type="InterPro" id="IPR000843">
    <property type="entry name" value="HTH_LacI"/>
</dbReference>
<dbReference type="SUPFAM" id="SSF47413">
    <property type="entry name" value="lambda repressor-like DNA-binding domains"/>
    <property type="match status" value="1"/>
</dbReference>
<dbReference type="Gene3D" id="3.40.50.2300">
    <property type="match status" value="2"/>
</dbReference>
<dbReference type="InterPro" id="IPR028082">
    <property type="entry name" value="Peripla_BP_I"/>
</dbReference>
<keyword evidence="1" id="KW-0678">Repressor</keyword>
<dbReference type="Pfam" id="PF00532">
    <property type="entry name" value="Peripla_BP_1"/>
    <property type="match status" value="1"/>
</dbReference>
<evidence type="ECO:0000256" key="3">
    <source>
        <dbReference type="ARBA" id="ARBA00023125"/>
    </source>
</evidence>
<comment type="caution">
    <text evidence="7">The sequence shown here is derived from an EMBL/GenBank/DDBJ whole genome shotgun (WGS) entry which is preliminary data.</text>
</comment>
<evidence type="ECO:0000313" key="8">
    <source>
        <dbReference type="Proteomes" id="UP000635983"/>
    </source>
</evidence>